<dbReference type="AlphaFoldDB" id="A0AAX2DCT6"/>
<organism evidence="2 3">
    <name type="scientific">Pseudomonas mediterranea</name>
    <dbReference type="NCBI Taxonomy" id="183795"/>
    <lineage>
        <taxon>Bacteria</taxon>
        <taxon>Pseudomonadati</taxon>
        <taxon>Pseudomonadota</taxon>
        <taxon>Gammaproteobacteria</taxon>
        <taxon>Pseudomonadales</taxon>
        <taxon>Pseudomonadaceae</taxon>
        <taxon>Pseudomonas</taxon>
    </lineage>
</organism>
<dbReference type="EMBL" id="LT629790">
    <property type="protein sequence ID" value="SDU54735.1"/>
    <property type="molecule type" value="Genomic_DNA"/>
</dbReference>
<evidence type="ECO:0000256" key="1">
    <source>
        <dbReference type="SAM" id="MobiDB-lite"/>
    </source>
</evidence>
<evidence type="ECO:0000313" key="3">
    <source>
        <dbReference type="Proteomes" id="UP000183772"/>
    </source>
</evidence>
<sequence length="229" mass="23722">MPAMAVAYSALMPAGPPLSRAGSLPHGIRGRTQHLHTPPNPVGAGLARDDGGIFSIDVCRPTAIASRLAPIWDPGRTQHLHTPPNPVGAGLARDGGGTFSIDASRPTAIASRLALTWDPGEHNTCIRHRILWEPGLPAMAVAYSALMPAGPPLSRAGSLPHGIRGRTQHLHTPPNPVGAGLARDGGGIFSIDASRPTAIASRLAPTWDPGENTTPAYATESCGSRACPR</sequence>
<dbReference type="Proteomes" id="UP000183772">
    <property type="component" value="Chromosome I"/>
</dbReference>
<proteinExistence type="predicted"/>
<name>A0AAX2DCT6_9PSED</name>
<evidence type="ECO:0000313" key="2">
    <source>
        <dbReference type="EMBL" id="SDU54735.1"/>
    </source>
</evidence>
<protein>
    <submittedName>
        <fullName evidence="2">Uncharacterized protein</fullName>
    </submittedName>
</protein>
<gene>
    <name evidence="2" type="ORF">SAMN05216476_3036</name>
</gene>
<keyword evidence="3" id="KW-1185">Reference proteome</keyword>
<reference evidence="2 3" key="1">
    <citation type="submission" date="2016-10" db="EMBL/GenBank/DDBJ databases">
        <authorList>
            <person name="Varghese N."/>
            <person name="Submissions S."/>
        </authorList>
    </citation>
    <scope>NUCLEOTIDE SEQUENCE [LARGE SCALE GENOMIC DNA]</scope>
    <source>
        <strain evidence="2 3">DSM 16733</strain>
    </source>
</reference>
<feature type="region of interest" description="Disordered" evidence="1">
    <location>
        <begin position="204"/>
        <end position="229"/>
    </location>
</feature>
<accession>A0AAX2DCT6</accession>